<proteinExistence type="predicted"/>
<dbReference type="Ensembl" id="ENSLBET00000040206.1">
    <property type="protein sequence ID" value="ENSLBEP00000038611.1"/>
    <property type="gene ID" value="ENSLBEG00000028784.1"/>
</dbReference>
<dbReference type="InterPro" id="IPR013783">
    <property type="entry name" value="Ig-like_fold"/>
</dbReference>
<dbReference type="SUPFAM" id="SSF48726">
    <property type="entry name" value="Immunoglobulin"/>
    <property type="match status" value="1"/>
</dbReference>
<dbReference type="GeneTree" id="ENSGT00400000023727"/>
<reference evidence="2" key="2">
    <citation type="submission" date="2025-09" db="UniProtKB">
        <authorList>
            <consortium name="Ensembl"/>
        </authorList>
    </citation>
    <scope>IDENTIFICATION</scope>
</reference>
<dbReference type="InParanoid" id="A0A3Q3GZ95"/>
<evidence type="ECO:0000313" key="3">
    <source>
        <dbReference type="Proteomes" id="UP000261660"/>
    </source>
</evidence>
<dbReference type="InterPro" id="IPR036179">
    <property type="entry name" value="Ig-like_dom_sf"/>
</dbReference>
<dbReference type="PROSITE" id="PS50835">
    <property type="entry name" value="IG_LIKE"/>
    <property type="match status" value="1"/>
</dbReference>
<protein>
    <recommendedName>
        <fullName evidence="1">Ig-like domain-containing protein</fullName>
    </recommendedName>
</protein>
<keyword evidence="3" id="KW-1185">Reference proteome</keyword>
<evidence type="ECO:0000259" key="1">
    <source>
        <dbReference type="PROSITE" id="PS50835"/>
    </source>
</evidence>
<dbReference type="Gene3D" id="2.60.40.10">
    <property type="entry name" value="Immunoglobulins"/>
    <property type="match status" value="1"/>
</dbReference>
<dbReference type="SMART" id="SM00409">
    <property type="entry name" value="IG"/>
    <property type="match status" value="1"/>
</dbReference>
<dbReference type="InterPro" id="IPR003599">
    <property type="entry name" value="Ig_sub"/>
</dbReference>
<reference evidence="2" key="1">
    <citation type="submission" date="2025-08" db="UniProtKB">
        <authorList>
            <consortium name="Ensembl"/>
        </authorList>
    </citation>
    <scope>IDENTIFICATION</scope>
</reference>
<dbReference type="Proteomes" id="UP000261660">
    <property type="component" value="Unplaced"/>
</dbReference>
<dbReference type="InterPro" id="IPR013106">
    <property type="entry name" value="Ig_V-set"/>
</dbReference>
<sequence>LRNIQIETVVSLSPDCVCGSELKVTVRPGDNITLYCDCKTSTGVYIVWKRNCSHENQPSLFLRTRFRSVLNSGNNQLSESPGNPFPHYHMVRNQSSESYDLLIMNITGSEEGLYYCGTEETKVEDTDRITHRPVYTYGNVTRIILSKLSLFFYCQLTVFLTDPHNNKSWSYMNADLKGQNRRVIECHRAETRYIFCHIC</sequence>
<evidence type="ECO:0000313" key="2">
    <source>
        <dbReference type="Ensembl" id="ENSLBEP00000038611.1"/>
    </source>
</evidence>
<dbReference type="InterPro" id="IPR007110">
    <property type="entry name" value="Ig-like_dom"/>
</dbReference>
<name>A0A3Q3GZ95_9LABR</name>
<accession>A0A3Q3GZ95</accession>
<organism evidence="2 3">
    <name type="scientific">Labrus bergylta</name>
    <name type="common">ballan wrasse</name>
    <dbReference type="NCBI Taxonomy" id="56723"/>
    <lineage>
        <taxon>Eukaryota</taxon>
        <taxon>Metazoa</taxon>
        <taxon>Chordata</taxon>
        <taxon>Craniata</taxon>
        <taxon>Vertebrata</taxon>
        <taxon>Euteleostomi</taxon>
        <taxon>Actinopterygii</taxon>
        <taxon>Neopterygii</taxon>
        <taxon>Teleostei</taxon>
        <taxon>Neoteleostei</taxon>
        <taxon>Acanthomorphata</taxon>
        <taxon>Eupercaria</taxon>
        <taxon>Labriformes</taxon>
        <taxon>Labridae</taxon>
        <taxon>Labrus</taxon>
    </lineage>
</organism>
<dbReference type="Pfam" id="PF07686">
    <property type="entry name" value="V-set"/>
    <property type="match status" value="1"/>
</dbReference>
<feature type="domain" description="Ig-like" evidence="1">
    <location>
        <begin position="14"/>
        <end position="130"/>
    </location>
</feature>
<dbReference type="AlphaFoldDB" id="A0A3Q3GZ95"/>